<protein>
    <recommendedName>
        <fullName evidence="1">DUF6538 domain-containing protein</fullName>
    </recommendedName>
</protein>
<feature type="domain" description="DUF6538" evidence="1">
    <location>
        <begin position="62"/>
        <end position="104"/>
    </location>
</feature>
<proteinExistence type="predicted"/>
<dbReference type="AlphaFoldDB" id="E0XXH4"/>
<dbReference type="Pfam" id="PF20172">
    <property type="entry name" value="DUF6538"/>
    <property type="match status" value="1"/>
</dbReference>
<organism evidence="2">
    <name type="scientific">uncultured alpha proteobacterium HF0070_34A12</name>
    <dbReference type="NCBI Taxonomy" id="710806"/>
    <lineage>
        <taxon>Bacteria</taxon>
        <taxon>Pseudomonadati</taxon>
        <taxon>Pseudomonadota</taxon>
        <taxon>Alphaproteobacteria</taxon>
        <taxon>environmental samples</taxon>
    </lineage>
</organism>
<dbReference type="InterPro" id="IPR046668">
    <property type="entry name" value="DUF6538"/>
</dbReference>
<evidence type="ECO:0000313" key="2">
    <source>
        <dbReference type="EMBL" id="ADI19115.1"/>
    </source>
</evidence>
<dbReference type="EMBL" id="GU474910">
    <property type="protein sequence ID" value="ADI19115.1"/>
    <property type="molecule type" value="Genomic_DNA"/>
</dbReference>
<evidence type="ECO:0000259" key="1">
    <source>
        <dbReference type="Pfam" id="PF20172"/>
    </source>
</evidence>
<sequence length="148" mass="16609">MVDDSKGATVSLDGEVSPFSELMAAWRGLQHDTKRLNDGLKGELVAAPLLRESIERQGVVSADLQHQYGRLFIRKSLRTKDPKQPNWLASSLIDGLEREWLDLRFGISEKTPASDLLLLQREFAMRQWRSPMSASTGTHSQSKTSTLD</sequence>
<name>E0XXH4_9PROT</name>
<reference evidence="2" key="1">
    <citation type="journal article" date="2011" name="Environ. Microbiol.">
        <title>Time-series analyses of Monterey Bay coastal microbial picoplankton using a 'genome proxy' microarray.</title>
        <authorList>
            <person name="Rich V.I."/>
            <person name="Pham V.D."/>
            <person name="Eppley J."/>
            <person name="Shi Y."/>
            <person name="DeLong E.F."/>
        </authorList>
    </citation>
    <scope>NUCLEOTIDE SEQUENCE</scope>
</reference>
<accession>E0XXH4</accession>